<dbReference type="AlphaFoldDB" id="W7LD63"/>
<feature type="compositionally biased region" description="Basic and acidic residues" evidence="1">
    <location>
        <begin position="25"/>
        <end position="61"/>
    </location>
</feature>
<dbReference type="Proteomes" id="UP000019270">
    <property type="component" value="Unassembled WGS sequence"/>
</dbReference>
<comment type="caution">
    <text evidence="2">The sequence shown here is derived from an EMBL/GenBank/DDBJ whole genome shotgun (WGS) entry which is preliminary data.</text>
</comment>
<dbReference type="RefSeq" id="WP_035330974.1">
    <property type="nucleotide sequence ID" value="NZ_APVL01000012.1"/>
</dbReference>
<evidence type="ECO:0000313" key="2">
    <source>
        <dbReference type="EMBL" id="EWG09954.1"/>
    </source>
</evidence>
<dbReference type="EMBL" id="APVL01000012">
    <property type="protein sequence ID" value="EWG09954.1"/>
    <property type="molecule type" value="Genomic_DNA"/>
</dbReference>
<dbReference type="eggNOG" id="ENOG502ZJF2">
    <property type="taxonomic scope" value="Bacteria"/>
</dbReference>
<evidence type="ECO:0000256" key="1">
    <source>
        <dbReference type="SAM" id="MobiDB-lite"/>
    </source>
</evidence>
<reference evidence="2 3" key="2">
    <citation type="journal article" date="2016" name="Sci. Rep.">
        <title>A novel serine protease, Sep1, from Bacillus firmus DS-1 has nematicidal activity and degrades multiple intestinal-associated nematode proteins.</title>
        <authorList>
            <person name="Geng C."/>
            <person name="Nie X."/>
            <person name="Tang Z."/>
            <person name="Zhang Y."/>
            <person name="Lin J."/>
            <person name="Sun M."/>
            <person name="Peng D."/>
        </authorList>
    </citation>
    <scope>NUCLEOTIDE SEQUENCE [LARGE SCALE GENOMIC DNA]</scope>
    <source>
        <strain evidence="2 3">DS1</strain>
    </source>
</reference>
<proteinExistence type="predicted"/>
<evidence type="ECO:0000313" key="3">
    <source>
        <dbReference type="Proteomes" id="UP000019270"/>
    </source>
</evidence>
<reference evidence="3" key="1">
    <citation type="submission" date="2013-03" db="EMBL/GenBank/DDBJ databases">
        <title>Draft genome sequence of Bacillus firmus DS1.</title>
        <authorList>
            <person name="Peng D."/>
            <person name="Zhu L."/>
            <person name="Sun M."/>
        </authorList>
    </citation>
    <scope>NUCLEOTIDE SEQUENCE [LARGE SCALE GENOMIC DNA]</scope>
    <source>
        <strain evidence="3">DS1</strain>
    </source>
</reference>
<organism evidence="2 3">
    <name type="scientific">Cytobacillus firmus DS1</name>
    <dbReference type="NCBI Taxonomy" id="1307436"/>
    <lineage>
        <taxon>Bacteria</taxon>
        <taxon>Bacillati</taxon>
        <taxon>Bacillota</taxon>
        <taxon>Bacilli</taxon>
        <taxon>Bacillales</taxon>
        <taxon>Bacillaceae</taxon>
        <taxon>Cytobacillus</taxon>
    </lineage>
</organism>
<accession>W7LD63</accession>
<dbReference type="OrthoDB" id="2679795at2"/>
<protein>
    <submittedName>
        <fullName evidence="2">Uncharacterized protein</fullName>
    </submittedName>
</protein>
<dbReference type="PATRIC" id="fig|1307436.3.peg.3495"/>
<name>W7LD63_CYTFI</name>
<feature type="region of interest" description="Disordered" evidence="1">
    <location>
        <begin position="22"/>
        <end position="61"/>
    </location>
</feature>
<sequence length="99" mass="12033">MNEAKMESMLAQLIKMAGSLQSDMQEVKKEQHEMKREQQEMKTEQQEMKKKLQELETKSDQRHQEVLEHFKILERDQDFIWEKTARNERDIGNIKRQLT</sequence>
<gene>
    <name evidence="2" type="ORF">PBF_16284</name>
</gene>